<feature type="transmembrane region" description="Helical" evidence="2">
    <location>
        <begin position="903"/>
        <end position="921"/>
    </location>
</feature>
<keyword evidence="5" id="KW-1185">Reference proteome</keyword>
<gene>
    <name evidence="4" type="ORF">SASPL_135452</name>
</gene>
<keyword evidence="2" id="KW-0472">Membrane</keyword>
<dbReference type="GO" id="GO:0006506">
    <property type="term" value="P:GPI anchor biosynthetic process"/>
    <property type="evidence" value="ECO:0007669"/>
    <property type="project" value="InterPro"/>
</dbReference>
<dbReference type="EMBL" id="PNBA02000013">
    <property type="protein sequence ID" value="KAG6403235.1"/>
    <property type="molecule type" value="Genomic_DNA"/>
</dbReference>
<feature type="transmembrane region" description="Helical" evidence="2">
    <location>
        <begin position="652"/>
        <end position="670"/>
    </location>
</feature>
<organism evidence="4">
    <name type="scientific">Salvia splendens</name>
    <name type="common">Scarlet sage</name>
    <dbReference type="NCBI Taxonomy" id="180675"/>
    <lineage>
        <taxon>Eukaryota</taxon>
        <taxon>Viridiplantae</taxon>
        <taxon>Streptophyta</taxon>
        <taxon>Embryophyta</taxon>
        <taxon>Tracheophyta</taxon>
        <taxon>Spermatophyta</taxon>
        <taxon>Magnoliopsida</taxon>
        <taxon>eudicotyledons</taxon>
        <taxon>Gunneridae</taxon>
        <taxon>Pentapetalae</taxon>
        <taxon>asterids</taxon>
        <taxon>lamiids</taxon>
        <taxon>Lamiales</taxon>
        <taxon>Lamiaceae</taxon>
        <taxon>Nepetoideae</taxon>
        <taxon>Mentheae</taxon>
        <taxon>Salviinae</taxon>
        <taxon>Salvia</taxon>
        <taxon>Salvia subgen. Calosphace</taxon>
        <taxon>core Calosphace</taxon>
    </lineage>
</organism>
<feature type="domain" description="GPI ethanolamine phosphate transferase 2 C-terminal" evidence="3">
    <location>
        <begin position="893"/>
        <end position="1082"/>
    </location>
</feature>
<dbReference type="PANTHER" id="PTHR23072:SF0">
    <property type="entry name" value="GPI ETHANOLAMINE PHOSPHATE TRANSFERASE 2"/>
    <property type="match status" value="1"/>
</dbReference>
<protein>
    <recommendedName>
        <fullName evidence="3">GPI ethanolamine phosphate transferase 2 C-terminal domain-containing protein</fullName>
    </recommendedName>
</protein>
<name>A0A8X8WZS2_SALSN</name>
<feature type="transmembrane region" description="Helical" evidence="2">
    <location>
        <begin position="601"/>
        <end position="625"/>
    </location>
</feature>
<dbReference type="GO" id="GO:0051267">
    <property type="term" value="F:CP2 mannose-ethanolamine phosphotransferase activity"/>
    <property type="evidence" value="ECO:0007669"/>
    <property type="project" value="TreeGrafter"/>
</dbReference>
<feature type="transmembrane region" description="Helical" evidence="2">
    <location>
        <begin position="878"/>
        <end position="897"/>
    </location>
</feature>
<reference evidence="4" key="1">
    <citation type="submission" date="2018-01" db="EMBL/GenBank/DDBJ databases">
        <authorList>
            <person name="Mao J.F."/>
        </authorList>
    </citation>
    <scope>NUCLEOTIDE SEQUENCE</scope>
    <source>
        <strain evidence="4">Huo1</strain>
        <tissue evidence="4">Leaf</tissue>
    </source>
</reference>
<evidence type="ECO:0000259" key="3">
    <source>
        <dbReference type="Pfam" id="PF19316"/>
    </source>
</evidence>
<dbReference type="AlphaFoldDB" id="A0A8X8WZS2"/>
<dbReference type="Proteomes" id="UP000298416">
    <property type="component" value="Unassembled WGS sequence"/>
</dbReference>
<dbReference type="InterPro" id="IPR037674">
    <property type="entry name" value="PIG-G_N"/>
</dbReference>
<dbReference type="PANTHER" id="PTHR23072">
    <property type="entry name" value="PHOSPHATIDYLINOSITOL GLYCAN-RELATED"/>
    <property type="match status" value="1"/>
</dbReference>
<dbReference type="InterPro" id="IPR017850">
    <property type="entry name" value="Alkaline_phosphatase_core_sf"/>
</dbReference>
<evidence type="ECO:0000256" key="2">
    <source>
        <dbReference type="SAM" id="Phobius"/>
    </source>
</evidence>
<dbReference type="Gene3D" id="3.40.720.10">
    <property type="entry name" value="Alkaline Phosphatase, subunit A"/>
    <property type="match status" value="2"/>
</dbReference>
<feature type="transmembrane region" description="Helical" evidence="2">
    <location>
        <begin position="12"/>
        <end position="35"/>
    </location>
</feature>
<sequence length="1108" mass="123540">MGNGYSLTCKNLTLFTISAVLIQIIGLYLFIVGFFPVKPSLSGMSGFESFYPPAVNSIHFDNNISTLPPQKLKSLYQELSGVPPLYDRLILMVIDGLPAEFLLGKDGEPPPKVFMEAMPYTQSLLASGLAIGYHAKAAPPTVTMPRLKASKVLYHAMVSGAIGGFLDVASNFNTQAFLEDNLIAQFRRIGWKMMMLGDETWLKLFPNMFDKHDGVSSFFVKDTIEVDYNVSRHLTNELWHTDNDLLILHYLGLDHVGHIGGRNSALMSPKLMEMDRVIEWIHSTLVQEMKQRRTLLVRAALFSSEISDLFDMLSSIIKVYNILSEVVVSDHGMTNGGNHGGSSYEETDSLALFISAEKISDAENIKEAYQEPTVPTISRKGRGKGLVDEEFEDNVCGCQEDEAMDANNEDESMDAHDIDEDELEDYVDIASTLALLFGVPIPKNNVGAVMTDVFSSLRGKETYSSYWMKAFRLRYLSCIRAPKLAINLILAGVQNLFCSPSEQQLRILELNSWQLLRLLQTHFTEFECARFSCESGSGKNDGAERFCCSYLAAKYLHESWISKNSLRSTNGDDYQSIVMAYHDFLGIASKWLSSRSTDKPFVQLALGVAAMLLSSLILMSLLFLLGQENNLQGSDYVSSSDDKTHKWHLEELFIVAVMFILVLSMASSSMVEEEQYIWHFMTSSFYLILLRKTIHSITDGSALTLTSGKKVRIIHSICCIIVVLVCRRVLRGWHQGGVNWAYLPDISKLLEQAGTLSIKSLHLLSLVLVVITFSAVLLAMRLRINLVLFLLLIYFIPVLIILEQILKYQDGAFTSSSIQSTKMIQIFYALIGTITVGVLLSLPWLKPIRDPKTSKDITRASSDALQESQCELRCIRDVIFVIGWCYAFSWSLLQLLLQQPINSMPTYLLLVQILATICYFSEGGIHLKHWTKVAALYYLGMAGHFGLGNTNTLATIDVAGAFIGMSSHSTVISGILMFIITYASPMLALLSTLMDVSVVDATTLANSQDVDFGHLLKTALGYPCLVPLGLNSIVLLAYTIVLLLMRNHLFVWSVFSPKYLYVCGTTACVYIGVSFMALTVTYTCIVRYRCNITIEHLQGTSKSKGKKK</sequence>
<dbReference type="SUPFAM" id="SSF53649">
    <property type="entry name" value="Alkaline phosphatase-like"/>
    <property type="match status" value="1"/>
</dbReference>
<comment type="caution">
    <text evidence="4">The sequence shown here is derived from an EMBL/GenBank/DDBJ whole genome shotgun (WGS) entry which is preliminary data.</text>
</comment>
<feature type="transmembrane region" description="Helical" evidence="2">
    <location>
        <begin position="713"/>
        <end position="730"/>
    </location>
</feature>
<feature type="transmembrane region" description="Helical" evidence="2">
    <location>
        <begin position="1059"/>
        <end position="1082"/>
    </location>
</feature>
<feature type="transmembrane region" description="Helical" evidence="2">
    <location>
        <begin position="1025"/>
        <end position="1047"/>
    </location>
</feature>
<accession>A0A8X8WZS2</accession>
<feature type="transmembrane region" description="Helical" evidence="2">
    <location>
        <begin position="933"/>
        <end position="952"/>
    </location>
</feature>
<reference evidence="4" key="2">
    <citation type="submission" date="2020-08" db="EMBL/GenBank/DDBJ databases">
        <title>Plant Genome Project.</title>
        <authorList>
            <person name="Zhang R.-G."/>
        </authorList>
    </citation>
    <scope>NUCLEOTIDE SEQUENCE</scope>
    <source>
        <strain evidence="4">Huo1</strain>
        <tissue evidence="4">Leaf</tissue>
    </source>
</reference>
<dbReference type="InterPro" id="IPR045687">
    <property type="entry name" value="PIGG/GPI7_C"/>
</dbReference>
<evidence type="ECO:0000256" key="1">
    <source>
        <dbReference type="ARBA" id="ARBA00023180"/>
    </source>
</evidence>
<evidence type="ECO:0000313" key="5">
    <source>
        <dbReference type="Proteomes" id="UP000298416"/>
    </source>
</evidence>
<keyword evidence="1" id="KW-0325">Glycoprotein</keyword>
<dbReference type="InterPro" id="IPR039527">
    <property type="entry name" value="PIGG/GPI7"/>
</dbReference>
<feature type="transmembrane region" description="Helical" evidence="2">
    <location>
        <begin position="676"/>
        <end position="692"/>
    </location>
</feature>
<evidence type="ECO:0000313" key="4">
    <source>
        <dbReference type="EMBL" id="KAG6403235.1"/>
    </source>
</evidence>
<dbReference type="Pfam" id="PF19316">
    <property type="entry name" value="PIGO_PIGG"/>
    <property type="match status" value="2"/>
</dbReference>
<feature type="transmembrane region" description="Helical" evidence="2">
    <location>
        <begin position="826"/>
        <end position="845"/>
    </location>
</feature>
<keyword evidence="2" id="KW-0812">Transmembrane</keyword>
<dbReference type="GO" id="GO:0005789">
    <property type="term" value="C:endoplasmic reticulum membrane"/>
    <property type="evidence" value="ECO:0007669"/>
    <property type="project" value="TreeGrafter"/>
</dbReference>
<keyword evidence="2" id="KW-1133">Transmembrane helix</keyword>
<proteinExistence type="predicted"/>
<dbReference type="CDD" id="cd16024">
    <property type="entry name" value="GPI_EPT_2"/>
    <property type="match status" value="1"/>
</dbReference>
<feature type="domain" description="GPI ethanolamine phosphate transferase 2 C-terminal" evidence="3">
    <location>
        <begin position="650"/>
        <end position="782"/>
    </location>
</feature>
<feature type="transmembrane region" description="Helical" evidence="2">
    <location>
        <begin position="786"/>
        <end position="806"/>
    </location>
</feature>
<feature type="transmembrane region" description="Helical" evidence="2">
    <location>
        <begin position="760"/>
        <end position="779"/>
    </location>
</feature>